<protein>
    <recommendedName>
        <fullName evidence="3">DUF2971 domain-containing protein</fullName>
    </recommendedName>
</protein>
<accession>A0AB74QGQ3</accession>
<dbReference type="Proteomes" id="UP000411588">
    <property type="component" value="Unassembled WGS sequence"/>
</dbReference>
<name>A0AB74QGQ3_CLODI</name>
<dbReference type="RefSeq" id="WP_096269264.1">
    <property type="nucleotide sequence ID" value="NZ_BDSN01000032.1"/>
</dbReference>
<dbReference type="AlphaFoldDB" id="A0AB74QGQ3"/>
<evidence type="ECO:0008006" key="3">
    <source>
        <dbReference type="Google" id="ProtNLM"/>
    </source>
</evidence>
<organism evidence="1 2">
    <name type="scientific">Clostridioides difficile</name>
    <name type="common">Peptoclostridium difficile</name>
    <dbReference type="NCBI Taxonomy" id="1496"/>
    <lineage>
        <taxon>Bacteria</taxon>
        <taxon>Bacillati</taxon>
        <taxon>Bacillota</taxon>
        <taxon>Clostridia</taxon>
        <taxon>Peptostreptococcales</taxon>
        <taxon>Peptostreptococcaceae</taxon>
        <taxon>Clostridioides</taxon>
    </lineage>
</organism>
<dbReference type="EMBL" id="CAADAN010000019">
    <property type="protein sequence ID" value="VFD35802.1"/>
    <property type="molecule type" value="Genomic_DNA"/>
</dbReference>
<evidence type="ECO:0000313" key="1">
    <source>
        <dbReference type="EMBL" id="VFD35802.1"/>
    </source>
</evidence>
<comment type="caution">
    <text evidence="1">The sequence shown here is derived from an EMBL/GenBank/DDBJ whole genome shotgun (WGS) entry which is preliminary data.</text>
</comment>
<gene>
    <name evidence="1" type="ORF">SAMEA1402399_03703</name>
</gene>
<proteinExistence type="predicted"/>
<evidence type="ECO:0000313" key="2">
    <source>
        <dbReference type="Proteomes" id="UP000411588"/>
    </source>
</evidence>
<reference evidence="1 2" key="1">
    <citation type="submission" date="2019-02" db="EMBL/GenBank/DDBJ databases">
        <authorList>
            <consortium name="Pathogen Informatics"/>
        </authorList>
    </citation>
    <scope>NUCLEOTIDE SEQUENCE [LARGE SCALE GENOMIC DNA]</scope>
    <source>
        <strain evidence="2">clo34</strain>
    </source>
</reference>
<sequence>MSCIQIIGFKRNGIAECYDTVENPFLGALSVWRILSKKYMRREINFLNDNDVDELFNLYKDKRLSREDRIVLGSTFDEALIKKENLKEVIEIYRNFKGKTNLREQADILKRILDNDEYIAVGFNQTSVNCDSWISYSYEYNDNDDDEYEKIENNYNCLEGDKHFWLIQDIDNMKLENSIFRKVKNKIKNYIHVEKYYR</sequence>